<proteinExistence type="predicted"/>
<reference evidence="3" key="1">
    <citation type="journal article" date="2011" name="Nat. Genet.">
        <title>The Arabidopsis lyrata genome sequence and the basis of rapid genome size change.</title>
        <authorList>
            <person name="Hu T.T."/>
            <person name="Pattyn P."/>
            <person name="Bakker E.G."/>
            <person name="Cao J."/>
            <person name="Cheng J.-F."/>
            <person name="Clark R.M."/>
            <person name="Fahlgren N."/>
            <person name="Fawcett J.A."/>
            <person name="Grimwood J."/>
            <person name="Gundlach H."/>
            <person name="Haberer G."/>
            <person name="Hollister J.D."/>
            <person name="Ossowski S."/>
            <person name="Ottilar R.P."/>
            <person name="Salamov A.A."/>
            <person name="Schneeberger K."/>
            <person name="Spannagl M."/>
            <person name="Wang X."/>
            <person name="Yang L."/>
            <person name="Nasrallah M.E."/>
            <person name="Bergelson J."/>
            <person name="Carrington J.C."/>
            <person name="Gaut B.S."/>
            <person name="Schmutz J."/>
            <person name="Mayer K.F.X."/>
            <person name="Van de Peer Y."/>
            <person name="Grigoriev I.V."/>
            <person name="Nordborg M."/>
            <person name="Weigel D."/>
            <person name="Guo Y.-L."/>
        </authorList>
    </citation>
    <scope>NUCLEOTIDE SEQUENCE [LARGE SCALE GENOMIC DNA]</scope>
    <source>
        <strain evidence="3">cv. MN47</strain>
    </source>
</reference>
<dbReference type="InterPro" id="IPR013187">
    <property type="entry name" value="F-box-assoc_dom_typ3"/>
</dbReference>
<sequence length="257" mass="29562">MPKVKSSDYIMQSNSIRGFICCFLNQRRFVVCNPTTRQVMVLPEDDNPTDYKLHKMYLGYTRTPEAIVCTLGGQQSSYSWRRVESDIHYYNYNNSGVYIDGIVYYDVCLNPWINKCKAVSSFDVGSEQLRLIKTPEKLAGVLTNYLGKLAAYYNIDDVKNQVWSHKTFVLPSFTRSFFLDLSLHFAGIIAAGEIVYVPLWFSDPFEIFCYDVEKMMERRVRVEGLVDNIFDDVGNCAFKNICYASGSCCYVSSILYL</sequence>
<gene>
    <name evidence="2" type="ORF">ARALYDRAFT_892097</name>
</gene>
<dbReference type="Gramene" id="scaffold_104891.1">
    <property type="protein sequence ID" value="scaffold_104891.1"/>
    <property type="gene ID" value="scaffold_104891.1"/>
</dbReference>
<keyword evidence="3" id="KW-1185">Reference proteome</keyword>
<dbReference type="PANTHER" id="PTHR31111">
    <property type="entry name" value="BNAA05G37150D PROTEIN-RELATED"/>
    <property type="match status" value="1"/>
</dbReference>
<accession>D7KHQ5</accession>
<dbReference type="NCBIfam" id="TIGR01640">
    <property type="entry name" value="F_box_assoc_1"/>
    <property type="match status" value="1"/>
</dbReference>
<dbReference type="AlphaFoldDB" id="D7KHQ5"/>
<evidence type="ECO:0000259" key="1">
    <source>
        <dbReference type="Pfam" id="PF08268"/>
    </source>
</evidence>
<dbReference type="Proteomes" id="UP000008694">
    <property type="component" value="Unassembled WGS sequence"/>
</dbReference>
<organism evidence="3">
    <name type="scientific">Arabidopsis lyrata subsp. lyrata</name>
    <name type="common">Lyre-leaved rock-cress</name>
    <dbReference type="NCBI Taxonomy" id="81972"/>
    <lineage>
        <taxon>Eukaryota</taxon>
        <taxon>Viridiplantae</taxon>
        <taxon>Streptophyta</taxon>
        <taxon>Embryophyta</taxon>
        <taxon>Tracheophyta</taxon>
        <taxon>Spermatophyta</taxon>
        <taxon>Magnoliopsida</taxon>
        <taxon>eudicotyledons</taxon>
        <taxon>Gunneridae</taxon>
        <taxon>Pentapetalae</taxon>
        <taxon>rosids</taxon>
        <taxon>malvids</taxon>
        <taxon>Brassicales</taxon>
        <taxon>Brassicaceae</taxon>
        <taxon>Camelineae</taxon>
        <taxon>Arabidopsis</taxon>
    </lineage>
</organism>
<dbReference type="PANTHER" id="PTHR31111:SF138">
    <property type="entry name" value="F-BOX ASSOCIATED DOMAIN-CONTAINING PROTEIN"/>
    <property type="match status" value="1"/>
</dbReference>
<evidence type="ECO:0000313" key="2">
    <source>
        <dbReference type="EMBL" id="EFH67887.1"/>
    </source>
</evidence>
<feature type="domain" description="F-box associated beta-propeller type 3" evidence="1">
    <location>
        <begin position="8"/>
        <end position="231"/>
    </location>
</feature>
<evidence type="ECO:0000313" key="3">
    <source>
        <dbReference type="Proteomes" id="UP000008694"/>
    </source>
</evidence>
<dbReference type="InterPro" id="IPR017451">
    <property type="entry name" value="F-box-assoc_interact_dom"/>
</dbReference>
<dbReference type="STRING" id="81972.D7KHQ5"/>
<name>D7KHQ5_ARALL</name>
<dbReference type="Pfam" id="PF08268">
    <property type="entry name" value="FBA_3"/>
    <property type="match status" value="1"/>
</dbReference>
<dbReference type="HOGENOM" id="CLU_1083137_0_0_1"/>
<protein>
    <recommendedName>
        <fullName evidence="1">F-box associated beta-propeller type 3 domain-containing protein</fullName>
    </recommendedName>
</protein>
<dbReference type="EMBL" id="GL348713">
    <property type="protein sequence ID" value="EFH67887.1"/>
    <property type="molecule type" value="Genomic_DNA"/>
</dbReference>